<dbReference type="Proteomes" id="UP001303889">
    <property type="component" value="Unassembled WGS sequence"/>
</dbReference>
<feature type="region of interest" description="Disordered" evidence="1">
    <location>
        <begin position="130"/>
        <end position="189"/>
    </location>
</feature>
<sequence length="447" mass="49396">MEESESSQSLAQAADQGRELLERHWRSVIEDQYKRAEDKLLAFIDTGMEKAAERMAELATLVATQCQLLSPGLCPDVPIGEHLNKRLGQAAAAHLRTKYQHSMQPAVREVATRPVSPPVRAIAPPVRAVESRMDVDGPENAADSIGMVPNRGRASRTPSNDPSEPRTPHRSNHTRDVYDPPTSEPANDVASANIRTILTHDVEEVDYIFPYPELGPGHFIIRCDSGDISTHSFEFPPLEMNRAGRHFVQRNPKGRCHREEDAVFITKNDAMIRRFGYRVLDSDGNNVDDAWVARSNKKLAQKVERRKRAKARAKARNKPRKPPKARFGRTARRGISPRAAAMFSELSTTTATANRGAAPLAAVAGPSNPNRGAAPMAEMDVDPAGLWGTQAPEREAVAPEESDWGSREEGEISDTDMDVPPRSPPSWNMNPGQAVFRRRDSRSSTMS</sequence>
<reference evidence="2" key="1">
    <citation type="journal article" date="2023" name="Mol. Phylogenet. Evol.">
        <title>Genome-scale phylogeny and comparative genomics of the fungal order Sordariales.</title>
        <authorList>
            <person name="Hensen N."/>
            <person name="Bonometti L."/>
            <person name="Westerberg I."/>
            <person name="Brannstrom I.O."/>
            <person name="Guillou S."/>
            <person name="Cros-Aarteil S."/>
            <person name="Calhoun S."/>
            <person name="Haridas S."/>
            <person name="Kuo A."/>
            <person name="Mondo S."/>
            <person name="Pangilinan J."/>
            <person name="Riley R."/>
            <person name="LaButti K."/>
            <person name="Andreopoulos B."/>
            <person name="Lipzen A."/>
            <person name="Chen C."/>
            <person name="Yan M."/>
            <person name="Daum C."/>
            <person name="Ng V."/>
            <person name="Clum A."/>
            <person name="Steindorff A."/>
            <person name="Ohm R.A."/>
            <person name="Martin F."/>
            <person name="Silar P."/>
            <person name="Natvig D.O."/>
            <person name="Lalanne C."/>
            <person name="Gautier V."/>
            <person name="Ament-Velasquez S.L."/>
            <person name="Kruys A."/>
            <person name="Hutchinson M.I."/>
            <person name="Powell A.J."/>
            <person name="Barry K."/>
            <person name="Miller A.N."/>
            <person name="Grigoriev I.V."/>
            <person name="Debuchy R."/>
            <person name="Gladieux P."/>
            <person name="Hiltunen Thoren M."/>
            <person name="Johannesson H."/>
        </authorList>
    </citation>
    <scope>NUCLEOTIDE SEQUENCE</scope>
    <source>
        <strain evidence="2">CBS 103.79</strain>
    </source>
</reference>
<organism evidence="2 3">
    <name type="scientific">Staphylotrichum tortipilum</name>
    <dbReference type="NCBI Taxonomy" id="2831512"/>
    <lineage>
        <taxon>Eukaryota</taxon>
        <taxon>Fungi</taxon>
        <taxon>Dikarya</taxon>
        <taxon>Ascomycota</taxon>
        <taxon>Pezizomycotina</taxon>
        <taxon>Sordariomycetes</taxon>
        <taxon>Sordariomycetidae</taxon>
        <taxon>Sordariales</taxon>
        <taxon>Chaetomiaceae</taxon>
        <taxon>Staphylotrichum</taxon>
    </lineage>
</organism>
<feature type="compositionally biased region" description="Basic and acidic residues" evidence="1">
    <location>
        <begin position="163"/>
        <end position="178"/>
    </location>
</feature>
<keyword evidence="3" id="KW-1185">Reference proteome</keyword>
<name>A0AAN6RNY2_9PEZI</name>
<accession>A0AAN6RNY2</accession>
<proteinExistence type="predicted"/>
<comment type="caution">
    <text evidence="2">The sequence shown here is derived from an EMBL/GenBank/DDBJ whole genome shotgun (WGS) entry which is preliminary data.</text>
</comment>
<evidence type="ECO:0000313" key="3">
    <source>
        <dbReference type="Proteomes" id="UP001303889"/>
    </source>
</evidence>
<feature type="compositionally biased region" description="Basic and acidic residues" evidence="1">
    <location>
        <begin position="437"/>
        <end position="447"/>
    </location>
</feature>
<evidence type="ECO:0000313" key="2">
    <source>
        <dbReference type="EMBL" id="KAK3897635.1"/>
    </source>
</evidence>
<dbReference type="EMBL" id="MU856109">
    <property type="protein sequence ID" value="KAK3897635.1"/>
    <property type="molecule type" value="Genomic_DNA"/>
</dbReference>
<feature type="region of interest" description="Disordered" evidence="1">
    <location>
        <begin position="303"/>
        <end position="328"/>
    </location>
</feature>
<evidence type="ECO:0000256" key="1">
    <source>
        <dbReference type="SAM" id="MobiDB-lite"/>
    </source>
</evidence>
<reference evidence="2" key="2">
    <citation type="submission" date="2023-05" db="EMBL/GenBank/DDBJ databases">
        <authorList>
            <consortium name="Lawrence Berkeley National Laboratory"/>
            <person name="Steindorff A."/>
            <person name="Hensen N."/>
            <person name="Bonometti L."/>
            <person name="Westerberg I."/>
            <person name="Brannstrom I.O."/>
            <person name="Guillou S."/>
            <person name="Cros-Aarteil S."/>
            <person name="Calhoun S."/>
            <person name="Haridas S."/>
            <person name="Kuo A."/>
            <person name="Mondo S."/>
            <person name="Pangilinan J."/>
            <person name="Riley R."/>
            <person name="Labutti K."/>
            <person name="Andreopoulos B."/>
            <person name="Lipzen A."/>
            <person name="Chen C."/>
            <person name="Yanf M."/>
            <person name="Daum C."/>
            <person name="Ng V."/>
            <person name="Clum A."/>
            <person name="Ohm R."/>
            <person name="Martin F."/>
            <person name="Silar P."/>
            <person name="Natvig D."/>
            <person name="Lalanne C."/>
            <person name="Gautier V."/>
            <person name="Ament-Velasquez S.L."/>
            <person name="Kruys A."/>
            <person name="Hutchinson M.I."/>
            <person name="Powell A.J."/>
            <person name="Barry K."/>
            <person name="Miller A.N."/>
            <person name="Grigoriev I.V."/>
            <person name="Debuchy R."/>
            <person name="Gladieux P."/>
            <person name="Thoren M.H."/>
            <person name="Johannesson H."/>
        </authorList>
    </citation>
    <scope>NUCLEOTIDE SEQUENCE</scope>
    <source>
        <strain evidence="2">CBS 103.79</strain>
    </source>
</reference>
<protein>
    <submittedName>
        <fullName evidence="2">Uncharacterized protein</fullName>
    </submittedName>
</protein>
<dbReference type="AlphaFoldDB" id="A0AAN6RNY2"/>
<feature type="region of interest" description="Disordered" evidence="1">
    <location>
        <begin position="390"/>
        <end position="447"/>
    </location>
</feature>
<gene>
    <name evidence="2" type="ORF">C8A05DRAFT_38801</name>
</gene>